<protein>
    <submittedName>
        <fullName evidence="1">Uncharacterized protein</fullName>
    </submittedName>
</protein>
<dbReference type="GeneID" id="79930359"/>
<evidence type="ECO:0000313" key="2">
    <source>
        <dbReference type="Proteomes" id="UP000661025"/>
    </source>
</evidence>
<evidence type="ECO:0000313" key="1">
    <source>
        <dbReference type="EMBL" id="MBD9726768.1"/>
    </source>
</evidence>
<dbReference type="EMBL" id="JACYXT010000012">
    <property type="protein sequence ID" value="MBD9726768.1"/>
    <property type="molecule type" value="Genomic_DNA"/>
</dbReference>
<dbReference type="AlphaFoldDB" id="A0A927L820"/>
<name>A0A927L820_9ACTN</name>
<comment type="caution">
    <text evidence="1">The sequence shown here is derived from an EMBL/GenBank/DDBJ whole genome shotgun (WGS) entry which is preliminary data.</text>
</comment>
<dbReference type="Proteomes" id="UP000661025">
    <property type="component" value="Unassembled WGS sequence"/>
</dbReference>
<organism evidence="1 2">
    <name type="scientific">Streptomyces caniscabiei</name>
    <dbReference type="NCBI Taxonomy" id="2746961"/>
    <lineage>
        <taxon>Bacteria</taxon>
        <taxon>Bacillati</taxon>
        <taxon>Actinomycetota</taxon>
        <taxon>Actinomycetes</taxon>
        <taxon>Kitasatosporales</taxon>
        <taxon>Streptomycetaceae</taxon>
        <taxon>Streptomyces</taxon>
    </lineage>
</organism>
<accession>A0A927L820</accession>
<gene>
    <name evidence="1" type="ORF">IHE70_26895</name>
</gene>
<proteinExistence type="predicted"/>
<reference evidence="1" key="1">
    <citation type="submission" date="2020-09" db="EMBL/GenBank/DDBJ databases">
        <title>Streptomyces canutascabiei sp. nov., which causes potato common scab and is distributed across the world.</title>
        <authorList>
            <person name="Nguyen H.P."/>
            <person name="Weisberg A.J."/>
            <person name="Chang J.H."/>
            <person name="Clarke C.R."/>
        </authorList>
    </citation>
    <scope>NUCLEOTIDE SEQUENCE</scope>
    <source>
        <strain evidence="1">ID-01-6.2a</strain>
    </source>
</reference>
<dbReference type="RefSeq" id="WP_086804057.1">
    <property type="nucleotide sequence ID" value="NZ_CP119182.1"/>
</dbReference>
<sequence length="143" mass="15568">MTGLAVEILWPSSLPSDPAEEGQDLLREAGVDTRCMLLPTRRGAADVVLVIVMTAVLDPFLRTLFQKVAEEAYKGLQAFTGRLFETAGQGTSAPQGVVFEVPAGGRVTFTPDLPEGAYEQAVGLDVRDQRWDWDSRSAMWVPS</sequence>